<accession>A0A7X6DPB0</accession>
<gene>
    <name evidence="2" type="ORF">MNODULE_08950</name>
</gene>
<dbReference type="GO" id="GO:0016740">
    <property type="term" value="F:transferase activity"/>
    <property type="evidence" value="ECO:0007669"/>
    <property type="project" value="UniProtKB-KW"/>
</dbReference>
<evidence type="ECO:0000313" key="3">
    <source>
        <dbReference type="Proteomes" id="UP000534783"/>
    </source>
</evidence>
<dbReference type="InterPro" id="IPR011009">
    <property type="entry name" value="Kinase-like_dom_sf"/>
</dbReference>
<name>A0A7X6DPB0_9BACT</name>
<dbReference type="InterPro" id="IPR002575">
    <property type="entry name" value="Aminoglycoside_PTrfase"/>
</dbReference>
<dbReference type="Gene3D" id="3.90.1200.10">
    <property type="match status" value="1"/>
</dbReference>
<dbReference type="SUPFAM" id="SSF56112">
    <property type="entry name" value="Protein kinase-like (PK-like)"/>
    <property type="match status" value="1"/>
</dbReference>
<sequence>MKRLFQDEFFPEGRLQIQACSIERVKYKPGKNCLVCYRLEIRDRMTQQVFTQRLSTRIFEKGGAISRFKKAQLQIGVMPVLGRGVSHLPALDMVVWVFPNDRKLQGLPKITDSIYLKEKLLPDLMRSALGPEWIISELSNEVVHYVPEHTCTVRVSLRLKNSESNRTKVMTLYGKTYYNEEGREAHRMMAQLWDSERRRAGDLKIPKPLGYDPETKSLWQIGLPGGTLLDQEMTAPCFPALLEGAAAAVATLHRSGLSCSRSVDLSDWVVKLEEMRRVLPTAWPSCREMLAPLVDRLVLQSKQFKTHPVVTLHGDLHFKNFLVDGEKVSLIDLDNLCHGAPLQDIGSFLAGLFYRGILTQAPVERIEKIGDLFVRHYEKRVPWTVSRSELGWHTAAALINERAFRCLTRLKPGRREILDRLIRLADRISFESRENGNLVQV</sequence>
<keyword evidence="3" id="KW-1185">Reference proteome</keyword>
<proteinExistence type="predicted"/>
<dbReference type="RefSeq" id="WP_238339253.1">
    <property type="nucleotide sequence ID" value="NZ_VTOW01000001.1"/>
</dbReference>
<protein>
    <submittedName>
        <fullName evidence="2">Aminoglycoside phosphotransferase family protein</fullName>
    </submittedName>
</protein>
<feature type="domain" description="Aminoglycoside phosphotransferase" evidence="1">
    <location>
        <begin position="164"/>
        <end position="353"/>
    </location>
</feature>
<dbReference type="Proteomes" id="UP000534783">
    <property type="component" value="Unassembled WGS sequence"/>
</dbReference>
<organism evidence="2 3">
    <name type="scientific">Candidatus Manganitrophus noduliformans</name>
    <dbReference type="NCBI Taxonomy" id="2606439"/>
    <lineage>
        <taxon>Bacteria</taxon>
        <taxon>Pseudomonadati</taxon>
        <taxon>Nitrospirota</taxon>
        <taxon>Nitrospiria</taxon>
        <taxon>Candidatus Troglogloeales</taxon>
        <taxon>Candidatus Manganitrophaceae</taxon>
        <taxon>Candidatus Manganitrophus</taxon>
    </lineage>
</organism>
<dbReference type="EMBL" id="VTOW01000001">
    <property type="protein sequence ID" value="NKE70865.1"/>
    <property type="molecule type" value="Genomic_DNA"/>
</dbReference>
<reference evidence="2 3" key="1">
    <citation type="journal article" date="2020" name="Nature">
        <title>Bacterial chemolithoautotrophy via manganese oxidation.</title>
        <authorList>
            <person name="Yu H."/>
            <person name="Leadbetter J.R."/>
        </authorList>
    </citation>
    <scope>NUCLEOTIDE SEQUENCE [LARGE SCALE GENOMIC DNA]</scope>
    <source>
        <strain evidence="2 3">Mn-1</strain>
    </source>
</reference>
<evidence type="ECO:0000259" key="1">
    <source>
        <dbReference type="Pfam" id="PF01636"/>
    </source>
</evidence>
<dbReference type="Pfam" id="PF01636">
    <property type="entry name" value="APH"/>
    <property type="match status" value="1"/>
</dbReference>
<comment type="caution">
    <text evidence="2">The sequence shown here is derived from an EMBL/GenBank/DDBJ whole genome shotgun (WGS) entry which is preliminary data.</text>
</comment>
<keyword evidence="2" id="KW-0808">Transferase</keyword>
<evidence type="ECO:0000313" key="2">
    <source>
        <dbReference type="EMBL" id="NKE70865.1"/>
    </source>
</evidence>
<dbReference type="AlphaFoldDB" id="A0A7X6DPB0"/>